<feature type="non-terminal residue" evidence="2">
    <location>
        <position position="50"/>
    </location>
</feature>
<name>A0A2H1L0M7_BREAU</name>
<evidence type="ECO:0000256" key="1">
    <source>
        <dbReference type="SAM" id="MobiDB-lite"/>
    </source>
</evidence>
<reference evidence="2 3" key="1">
    <citation type="submission" date="2017-03" db="EMBL/GenBank/DDBJ databases">
        <authorList>
            <person name="Afonso C.L."/>
            <person name="Miller P.J."/>
            <person name="Scott M.A."/>
            <person name="Spackman E."/>
            <person name="Goraichik I."/>
            <person name="Dimitrov K.M."/>
            <person name="Suarez D.L."/>
            <person name="Swayne D.E."/>
        </authorList>
    </citation>
    <scope>NUCLEOTIDE SEQUENCE [LARGE SCALE GENOMIC DNA]</scope>
    <source>
        <strain evidence="3">8(6)</strain>
    </source>
</reference>
<gene>
    <name evidence="2" type="ORF">BAURA86_04088</name>
</gene>
<proteinExistence type="predicted"/>
<feature type="region of interest" description="Disordered" evidence="1">
    <location>
        <begin position="1"/>
        <end position="22"/>
    </location>
</feature>
<protein>
    <submittedName>
        <fullName evidence="2">Uncharacterized protein</fullName>
    </submittedName>
</protein>
<evidence type="ECO:0000313" key="3">
    <source>
        <dbReference type="Proteomes" id="UP000234300"/>
    </source>
</evidence>
<dbReference type="Proteomes" id="UP000234300">
    <property type="component" value="Unassembled WGS sequence"/>
</dbReference>
<organism evidence="2 3">
    <name type="scientific">Brevibacterium aurantiacum</name>
    <dbReference type="NCBI Taxonomy" id="273384"/>
    <lineage>
        <taxon>Bacteria</taxon>
        <taxon>Bacillati</taxon>
        <taxon>Actinomycetota</taxon>
        <taxon>Actinomycetes</taxon>
        <taxon>Micrococcales</taxon>
        <taxon>Brevibacteriaceae</taxon>
        <taxon>Brevibacterium</taxon>
    </lineage>
</organism>
<dbReference type="AlphaFoldDB" id="A0A2H1L0M7"/>
<evidence type="ECO:0000313" key="2">
    <source>
        <dbReference type="EMBL" id="SMY05449.1"/>
    </source>
</evidence>
<accession>A0A2H1L0M7</accession>
<dbReference type="EMBL" id="FXZI01000067">
    <property type="protein sequence ID" value="SMY05449.1"/>
    <property type="molecule type" value="Genomic_DNA"/>
</dbReference>
<sequence>MLGHFLTDFQTGQAREAGTGPASGRRLGFRVVGSHVAGLAVAGRGMFKVV</sequence>